<name>A0A0A9HBW6_ARUDO</name>
<feature type="compositionally biased region" description="Basic and acidic residues" evidence="1">
    <location>
        <begin position="75"/>
        <end position="88"/>
    </location>
</feature>
<sequence length="122" mass="14080">MTKNRSGITPKAQKDEHTASRHSGTKVRSEARNTRDSSEIENEFASDEPTFHFNPKAKKLPTQATRQSQNIDLRPSVREMEPLTEARQRRNWSKPPYAERSNTPLWDNRRSVSLPRGKIPQV</sequence>
<accession>A0A0A9HBW6</accession>
<organism evidence="2">
    <name type="scientific">Arundo donax</name>
    <name type="common">Giant reed</name>
    <name type="synonym">Donax arundinaceus</name>
    <dbReference type="NCBI Taxonomy" id="35708"/>
    <lineage>
        <taxon>Eukaryota</taxon>
        <taxon>Viridiplantae</taxon>
        <taxon>Streptophyta</taxon>
        <taxon>Embryophyta</taxon>
        <taxon>Tracheophyta</taxon>
        <taxon>Spermatophyta</taxon>
        <taxon>Magnoliopsida</taxon>
        <taxon>Liliopsida</taxon>
        <taxon>Poales</taxon>
        <taxon>Poaceae</taxon>
        <taxon>PACMAD clade</taxon>
        <taxon>Arundinoideae</taxon>
        <taxon>Arundineae</taxon>
        <taxon>Arundo</taxon>
    </lineage>
</organism>
<dbReference type="AlphaFoldDB" id="A0A0A9HBW6"/>
<proteinExistence type="predicted"/>
<protein>
    <submittedName>
        <fullName evidence="2">Uncharacterized protein</fullName>
    </submittedName>
</protein>
<dbReference type="EMBL" id="GBRH01167488">
    <property type="protein sequence ID" value="JAE30408.1"/>
    <property type="molecule type" value="Transcribed_RNA"/>
</dbReference>
<feature type="compositionally biased region" description="Polar residues" evidence="1">
    <location>
        <begin position="62"/>
        <end position="71"/>
    </location>
</feature>
<feature type="region of interest" description="Disordered" evidence="1">
    <location>
        <begin position="1"/>
        <end position="122"/>
    </location>
</feature>
<reference evidence="2" key="1">
    <citation type="submission" date="2014-09" db="EMBL/GenBank/DDBJ databases">
        <authorList>
            <person name="Magalhaes I.L.F."/>
            <person name="Oliveira U."/>
            <person name="Santos F.R."/>
            <person name="Vidigal T.H.D.A."/>
            <person name="Brescovit A.D."/>
            <person name="Santos A.J."/>
        </authorList>
    </citation>
    <scope>NUCLEOTIDE SEQUENCE</scope>
    <source>
        <tissue evidence="2">Shoot tissue taken approximately 20 cm above the soil surface</tissue>
    </source>
</reference>
<evidence type="ECO:0000313" key="2">
    <source>
        <dbReference type="EMBL" id="JAE30408.1"/>
    </source>
</evidence>
<reference evidence="2" key="2">
    <citation type="journal article" date="2015" name="Data Brief">
        <title>Shoot transcriptome of the giant reed, Arundo donax.</title>
        <authorList>
            <person name="Barrero R.A."/>
            <person name="Guerrero F.D."/>
            <person name="Moolhuijzen P."/>
            <person name="Goolsby J.A."/>
            <person name="Tidwell J."/>
            <person name="Bellgard S.E."/>
            <person name="Bellgard M.I."/>
        </authorList>
    </citation>
    <scope>NUCLEOTIDE SEQUENCE</scope>
    <source>
        <tissue evidence="2">Shoot tissue taken approximately 20 cm above the soil surface</tissue>
    </source>
</reference>
<evidence type="ECO:0000256" key="1">
    <source>
        <dbReference type="SAM" id="MobiDB-lite"/>
    </source>
</evidence>
<feature type="compositionally biased region" description="Basic and acidic residues" evidence="1">
    <location>
        <begin position="27"/>
        <end position="38"/>
    </location>
</feature>